<organism evidence="15">
    <name type="scientific">Caldilinea aerophila</name>
    <dbReference type="NCBI Taxonomy" id="133453"/>
    <lineage>
        <taxon>Bacteria</taxon>
        <taxon>Bacillati</taxon>
        <taxon>Chloroflexota</taxon>
        <taxon>Caldilineae</taxon>
        <taxon>Caldilineales</taxon>
        <taxon>Caldilineaceae</taxon>
        <taxon>Caldilinea</taxon>
    </lineage>
</organism>
<dbReference type="CDD" id="cd18084">
    <property type="entry name" value="RsmE-like"/>
    <property type="match status" value="1"/>
</dbReference>
<accession>A0A7C1FRJ0</accession>
<comment type="subcellular location">
    <subcellularLocation>
        <location evidence="1 12">Cytoplasm</location>
    </subcellularLocation>
</comment>
<dbReference type="InterPro" id="IPR029028">
    <property type="entry name" value="Alpha/beta_knot_MTases"/>
</dbReference>
<evidence type="ECO:0000256" key="10">
    <source>
        <dbReference type="ARBA" id="ARBA00025699"/>
    </source>
</evidence>
<dbReference type="GO" id="GO:0005737">
    <property type="term" value="C:cytoplasm"/>
    <property type="evidence" value="ECO:0007669"/>
    <property type="project" value="UniProtKB-SubCell"/>
</dbReference>
<comment type="caution">
    <text evidence="15">The sequence shown here is derived from an EMBL/GenBank/DDBJ whole genome shotgun (WGS) entry which is preliminary data.</text>
</comment>
<sequence length="278" mass="30444">MHPHRPETGRRLGGIDRAQGIRDEGREVSARHRFFVEAPLTVGEIHRLDALAHQLATVLRLKSGDAITLINGDGYEYLATLTELSPRRAAVQVQERHPTNADPQIDLKLYLCSLKQDKFEWVLQKATELGATHIVPVVSQRSVVRPVSALAAKHTRWSAILREATEQCGRTRPPVLANSVKLSEIELPRDVYGFLAWEEAGEDAPTLGQAVSALCLTGLHVLPPLALFIGPEGGLAPDEVQSLVARGWRIVTLGRRILRAETAALAGLAIILDRCGEL</sequence>
<dbReference type="NCBIfam" id="TIGR00046">
    <property type="entry name" value="RsmE family RNA methyltransferase"/>
    <property type="match status" value="1"/>
</dbReference>
<dbReference type="PIRSF" id="PIRSF015601">
    <property type="entry name" value="MTase_slr0722"/>
    <property type="match status" value="1"/>
</dbReference>
<dbReference type="SUPFAM" id="SSF75217">
    <property type="entry name" value="alpha/beta knot"/>
    <property type="match status" value="1"/>
</dbReference>
<dbReference type="InterPro" id="IPR015947">
    <property type="entry name" value="PUA-like_sf"/>
</dbReference>
<dbReference type="SUPFAM" id="SSF88697">
    <property type="entry name" value="PUA domain-like"/>
    <property type="match status" value="1"/>
</dbReference>
<evidence type="ECO:0000256" key="4">
    <source>
        <dbReference type="ARBA" id="ARBA00013673"/>
    </source>
</evidence>
<evidence type="ECO:0000259" key="13">
    <source>
        <dbReference type="Pfam" id="PF04452"/>
    </source>
</evidence>
<keyword evidence="9 12" id="KW-0949">S-adenosyl-L-methionine</keyword>
<dbReference type="GO" id="GO:0070042">
    <property type="term" value="F:rRNA (uridine-N3-)-methyltransferase activity"/>
    <property type="evidence" value="ECO:0007669"/>
    <property type="project" value="TreeGrafter"/>
</dbReference>
<evidence type="ECO:0000256" key="11">
    <source>
        <dbReference type="ARBA" id="ARBA00047944"/>
    </source>
</evidence>
<comment type="function">
    <text evidence="10 12">Specifically methylates the N3 position of the uracil ring of uridine 1498 (m3U1498) in 16S rRNA. Acts on the fully assembled 30S ribosomal subunit.</text>
</comment>
<proteinExistence type="inferred from homology"/>
<keyword evidence="6 12" id="KW-0698">rRNA processing</keyword>
<dbReference type="PANTHER" id="PTHR30027">
    <property type="entry name" value="RIBOSOMAL RNA SMALL SUBUNIT METHYLTRANSFERASE E"/>
    <property type="match status" value="1"/>
</dbReference>
<evidence type="ECO:0000256" key="2">
    <source>
        <dbReference type="ARBA" id="ARBA00005528"/>
    </source>
</evidence>
<evidence type="ECO:0000256" key="12">
    <source>
        <dbReference type="PIRNR" id="PIRNR015601"/>
    </source>
</evidence>
<name>A0A7C1FRJ0_9CHLR</name>
<gene>
    <name evidence="15" type="ORF">ENQ20_08490</name>
</gene>
<keyword evidence="8 12" id="KW-0808">Transferase</keyword>
<keyword evidence="7 12" id="KW-0489">Methyltransferase</keyword>
<dbReference type="AlphaFoldDB" id="A0A7C1FRJ0"/>
<evidence type="ECO:0000256" key="5">
    <source>
        <dbReference type="ARBA" id="ARBA00022490"/>
    </source>
</evidence>
<dbReference type="PANTHER" id="PTHR30027:SF3">
    <property type="entry name" value="16S RRNA (URACIL(1498)-N(3))-METHYLTRANSFERASE"/>
    <property type="match status" value="1"/>
</dbReference>
<evidence type="ECO:0000256" key="7">
    <source>
        <dbReference type="ARBA" id="ARBA00022603"/>
    </source>
</evidence>
<protein>
    <recommendedName>
        <fullName evidence="4 12">Ribosomal RNA small subunit methyltransferase E</fullName>
        <ecNumber evidence="3 12">2.1.1.193</ecNumber>
    </recommendedName>
</protein>
<dbReference type="InterPro" id="IPR029026">
    <property type="entry name" value="tRNA_m1G_MTases_N"/>
</dbReference>
<dbReference type="InterPro" id="IPR006700">
    <property type="entry name" value="RsmE"/>
</dbReference>
<dbReference type="InterPro" id="IPR046886">
    <property type="entry name" value="RsmE_MTase_dom"/>
</dbReference>
<dbReference type="Pfam" id="PF20260">
    <property type="entry name" value="PUA_4"/>
    <property type="match status" value="1"/>
</dbReference>
<evidence type="ECO:0000256" key="8">
    <source>
        <dbReference type="ARBA" id="ARBA00022679"/>
    </source>
</evidence>
<dbReference type="InterPro" id="IPR046887">
    <property type="entry name" value="RsmE_PUA-like"/>
</dbReference>
<dbReference type="Pfam" id="PF04452">
    <property type="entry name" value="Methyltrans_RNA"/>
    <property type="match status" value="1"/>
</dbReference>
<evidence type="ECO:0000256" key="9">
    <source>
        <dbReference type="ARBA" id="ARBA00022691"/>
    </source>
</evidence>
<feature type="domain" description="Ribosomal RNA small subunit methyltransferase E PUA-like" evidence="14">
    <location>
        <begin position="55"/>
        <end position="93"/>
    </location>
</feature>
<comment type="catalytic activity">
    <reaction evidence="11 12">
        <text>uridine(1498) in 16S rRNA + S-adenosyl-L-methionine = N(3)-methyluridine(1498) in 16S rRNA + S-adenosyl-L-homocysteine + H(+)</text>
        <dbReference type="Rhea" id="RHEA:42920"/>
        <dbReference type="Rhea" id="RHEA-COMP:10283"/>
        <dbReference type="Rhea" id="RHEA-COMP:10284"/>
        <dbReference type="ChEBI" id="CHEBI:15378"/>
        <dbReference type="ChEBI" id="CHEBI:57856"/>
        <dbReference type="ChEBI" id="CHEBI:59789"/>
        <dbReference type="ChEBI" id="CHEBI:65315"/>
        <dbReference type="ChEBI" id="CHEBI:74502"/>
        <dbReference type="EC" id="2.1.1.193"/>
    </reaction>
</comment>
<evidence type="ECO:0000313" key="15">
    <source>
        <dbReference type="EMBL" id="HDX31520.1"/>
    </source>
</evidence>
<dbReference type="EC" id="2.1.1.193" evidence="3 12"/>
<evidence type="ECO:0000259" key="14">
    <source>
        <dbReference type="Pfam" id="PF20260"/>
    </source>
</evidence>
<dbReference type="Gene3D" id="3.40.1280.10">
    <property type="match status" value="1"/>
</dbReference>
<evidence type="ECO:0000256" key="1">
    <source>
        <dbReference type="ARBA" id="ARBA00004496"/>
    </source>
</evidence>
<evidence type="ECO:0000256" key="3">
    <source>
        <dbReference type="ARBA" id="ARBA00012328"/>
    </source>
</evidence>
<dbReference type="GO" id="GO:0070475">
    <property type="term" value="P:rRNA base methylation"/>
    <property type="evidence" value="ECO:0007669"/>
    <property type="project" value="TreeGrafter"/>
</dbReference>
<feature type="domain" description="Ribosomal RNA small subunit methyltransferase E methyltransferase" evidence="13">
    <location>
        <begin position="105"/>
        <end position="271"/>
    </location>
</feature>
<dbReference type="EMBL" id="DSMG01000084">
    <property type="protein sequence ID" value="HDX31520.1"/>
    <property type="molecule type" value="Genomic_DNA"/>
</dbReference>
<comment type="similarity">
    <text evidence="2 12">Belongs to the RNA methyltransferase RsmE family.</text>
</comment>
<reference evidence="15" key="1">
    <citation type="journal article" date="2020" name="mSystems">
        <title>Genome- and Community-Level Interaction Insights into Carbon Utilization and Element Cycling Functions of Hydrothermarchaeota in Hydrothermal Sediment.</title>
        <authorList>
            <person name="Zhou Z."/>
            <person name="Liu Y."/>
            <person name="Xu W."/>
            <person name="Pan J."/>
            <person name="Luo Z.H."/>
            <person name="Li M."/>
        </authorList>
    </citation>
    <scope>NUCLEOTIDE SEQUENCE [LARGE SCALE GENOMIC DNA]</scope>
    <source>
        <strain evidence="15">SpSt-289</strain>
    </source>
</reference>
<evidence type="ECO:0000256" key="6">
    <source>
        <dbReference type="ARBA" id="ARBA00022552"/>
    </source>
</evidence>
<keyword evidence="5 12" id="KW-0963">Cytoplasm</keyword>